<feature type="coiled-coil region" evidence="1">
    <location>
        <begin position="49"/>
        <end position="90"/>
    </location>
</feature>
<keyword evidence="2" id="KW-0812">Transmembrane</keyword>
<evidence type="ECO:0000256" key="1">
    <source>
        <dbReference type="SAM" id="Coils"/>
    </source>
</evidence>
<keyword evidence="1" id="KW-0175">Coiled coil</keyword>
<evidence type="ECO:0000313" key="3">
    <source>
        <dbReference type="EMBL" id="NMB91486.1"/>
    </source>
</evidence>
<protein>
    <submittedName>
        <fullName evidence="3">Uncharacterized protein</fullName>
    </submittedName>
</protein>
<gene>
    <name evidence="3" type="ORF">GYA37_01400</name>
</gene>
<keyword evidence="2" id="KW-1133">Transmembrane helix</keyword>
<accession>A0A7X9E6N3</accession>
<proteinExistence type="predicted"/>
<organism evidence="3 4">
    <name type="scientific">candidate division WWE3 bacterium</name>
    <dbReference type="NCBI Taxonomy" id="2053526"/>
    <lineage>
        <taxon>Bacteria</taxon>
        <taxon>Katanobacteria</taxon>
    </lineage>
</organism>
<sequence length="181" mass="21473">MKNKLAEIKNFITNLIKGKAFRVVIITIMLVGITCIVSYYAFRAYKTYNKSYNETNNSINEHIQDLQNRITRLEQSNTDLVKTKDEFQNKLWACLTYVRMYQIFYEKADEMFANGISGCAIKYINSGNPKKLPDGCYRWRSAKEKQPNSRDTYYQNPDQEYYNSLKSLYYQMLKFQELCNQ</sequence>
<reference evidence="3 4" key="1">
    <citation type="journal article" date="2020" name="Biotechnol. Biofuels">
        <title>New insights from the biogas microbiome by comprehensive genome-resolved metagenomics of nearly 1600 species originating from multiple anaerobic digesters.</title>
        <authorList>
            <person name="Campanaro S."/>
            <person name="Treu L."/>
            <person name="Rodriguez-R L.M."/>
            <person name="Kovalovszki A."/>
            <person name="Ziels R.M."/>
            <person name="Maus I."/>
            <person name="Zhu X."/>
            <person name="Kougias P.G."/>
            <person name="Basile A."/>
            <person name="Luo G."/>
            <person name="Schluter A."/>
            <person name="Konstantinidis K.T."/>
            <person name="Angelidaki I."/>
        </authorList>
    </citation>
    <scope>NUCLEOTIDE SEQUENCE [LARGE SCALE GENOMIC DNA]</scope>
    <source>
        <strain evidence="3">AS27yjCOA_202</strain>
    </source>
</reference>
<name>A0A7X9E6N3_UNCKA</name>
<evidence type="ECO:0000256" key="2">
    <source>
        <dbReference type="SAM" id="Phobius"/>
    </source>
</evidence>
<keyword evidence="2" id="KW-0472">Membrane</keyword>
<dbReference type="Proteomes" id="UP000590542">
    <property type="component" value="Unassembled WGS sequence"/>
</dbReference>
<feature type="transmembrane region" description="Helical" evidence="2">
    <location>
        <begin position="20"/>
        <end position="42"/>
    </location>
</feature>
<comment type="caution">
    <text evidence="3">The sequence shown here is derived from an EMBL/GenBank/DDBJ whole genome shotgun (WGS) entry which is preliminary data.</text>
</comment>
<dbReference type="AlphaFoldDB" id="A0A7X9E6N3"/>
<evidence type="ECO:0000313" key="4">
    <source>
        <dbReference type="Proteomes" id="UP000590542"/>
    </source>
</evidence>
<dbReference type="EMBL" id="JAAZNV010000006">
    <property type="protein sequence ID" value="NMB91486.1"/>
    <property type="molecule type" value="Genomic_DNA"/>
</dbReference>